<evidence type="ECO:0000256" key="1">
    <source>
        <dbReference type="ARBA" id="ARBA00022723"/>
    </source>
</evidence>
<dbReference type="SMART" id="SM00398">
    <property type="entry name" value="HMG"/>
    <property type="match status" value="1"/>
</dbReference>
<dbReference type="InterPro" id="IPR009071">
    <property type="entry name" value="HMG_box_dom"/>
</dbReference>
<dbReference type="PROSITE" id="PS51081">
    <property type="entry name" value="ZF_SIAH"/>
    <property type="match status" value="1"/>
</dbReference>
<comment type="function">
    <text evidence="4">E3 ubiquitin-protein ligase that mediates ubiquitination and subsequent proteasomal degradation of target proteins. E3 ubiquitin ligases accept ubiquitin from an E2 ubiquitin-conjugating enzyme in the form of a thioester and then directly transfers the ubiquitin to targeted substrates. It probably triggers the ubiquitin-mediated degradation of different substrates.</text>
</comment>
<reference evidence="9 10" key="1">
    <citation type="submission" date="2019-04" db="EMBL/GenBank/DDBJ databases">
        <title>An improved genome assembly and genetic linkage map for asparagus bean, Vigna unguiculata ssp. sesquipedialis.</title>
        <authorList>
            <person name="Xia Q."/>
            <person name="Zhang R."/>
            <person name="Dong Y."/>
        </authorList>
    </citation>
    <scope>NUCLEOTIDE SEQUENCE [LARGE SCALE GENOMIC DNA]</scope>
    <source>
        <tissue evidence="9">Leaf</tissue>
    </source>
</reference>
<proteinExistence type="predicted"/>
<dbReference type="Proteomes" id="UP000501690">
    <property type="component" value="Linkage Group LG9"/>
</dbReference>
<evidence type="ECO:0000313" key="9">
    <source>
        <dbReference type="EMBL" id="QCE07846.1"/>
    </source>
</evidence>
<evidence type="ECO:0000256" key="3">
    <source>
        <dbReference type="ARBA" id="ARBA00022833"/>
    </source>
</evidence>
<evidence type="ECO:0000259" key="8">
    <source>
        <dbReference type="PROSITE" id="PS51081"/>
    </source>
</evidence>
<evidence type="ECO:0000256" key="4">
    <source>
        <dbReference type="ARBA" id="ARBA00024004"/>
    </source>
</evidence>
<evidence type="ECO:0000259" key="7">
    <source>
        <dbReference type="PROSITE" id="PS50118"/>
    </source>
</evidence>
<evidence type="ECO:0000256" key="5">
    <source>
        <dbReference type="PROSITE-ProRule" id="PRU00267"/>
    </source>
</evidence>
<name>A0A4D6N245_VIGUN</name>
<accession>A0A4D6N245</accession>
<evidence type="ECO:0000256" key="6">
    <source>
        <dbReference type="PROSITE-ProRule" id="PRU00455"/>
    </source>
</evidence>
<feature type="DNA-binding region" description="HMG box" evidence="5">
    <location>
        <begin position="29"/>
        <end position="85"/>
    </location>
</feature>
<dbReference type="Gene3D" id="3.30.40.10">
    <property type="entry name" value="Zinc/RING finger domain, C3HC4 (zinc finger)"/>
    <property type="match status" value="1"/>
</dbReference>
<keyword evidence="5" id="KW-0238">DNA-binding</keyword>
<dbReference type="PROSITE" id="PS50118">
    <property type="entry name" value="HMG_BOX_2"/>
    <property type="match status" value="1"/>
</dbReference>
<dbReference type="Pfam" id="PF21361">
    <property type="entry name" value="Sina_ZnF"/>
    <property type="match status" value="1"/>
</dbReference>
<feature type="domain" description="HMG box" evidence="7">
    <location>
        <begin position="29"/>
        <end position="85"/>
    </location>
</feature>
<dbReference type="InterPro" id="IPR044286">
    <property type="entry name" value="SINL_plant"/>
</dbReference>
<dbReference type="Pfam" id="PF00505">
    <property type="entry name" value="HMG_box"/>
    <property type="match status" value="1"/>
</dbReference>
<dbReference type="InterPro" id="IPR013010">
    <property type="entry name" value="Znf_SIAH"/>
</dbReference>
<dbReference type="UniPathway" id="UPA00143"/>
<dbReference type="Gene3D" id="1.10.30.10">
    <property type="entry name" value="High mobility group box domain"/>
    <property type="match status" value="1"/>
</dbReference>
<evidence type="ECO:0000313" key="10">
    <source>
        <dbReference type="Proteomes" id="UP000501690"/>
    </source>
</evidence>
<dbReference type="InterPro" id="IPR013083">
    <property type="entry name" value="Znf_RING/FYVE/PHD"/>
</dbReference>
<keyword evidence="3" id="KW-0862">Zinc</keyword>
<dbReference type="GO" id="GO:0005634">
    <property type="term" value="C:nucleus"/>
    <property type="evidence" value="ECO:0007669"/>
    <property type="project" value="UniProtKB-UniRule"/>
</dbReference>
<dbReference type="AlphaFoldDB" id="A0A4D6N245"/>
<keyword evidence="1" id="KW-0479">Metal-binding</keyword>
<dbReference type="PANTHER" id="PTHR46632:SF13">
    <property type="entry name" value="RING-TYPE E3 UBIQUITIN TRANSFERASE"/>
    <property type="match status" value="1"/>
</dbReference>
<dbReference type="EMBL" id="CP039353">
    <property type="protein sequence ID" value="QCE07846.1"/>
    <property type="molecule type" value="Genomic_DNA"/>
</dbReference>
<keyword evidence="2 6" id="KW-0863">Zinc-finger</keyword>
<gene>
    <name evidence="9" type="ORF">DEO72_LG9g2866</name>
</gene>
<dbReference type="InterPro" id="IPR036910">
    <property type="entry name" value="HMG_box_dom_sf"/>
</dbReference>
<sequence>MMVNQRVEEHVIIEEGQRKKMKRKKEVLIPRPACSWVYFSKEFIKEYIASHPESPGLKAATKAASNAWKTMSLEEKEKYARHARKVWDGYLSSGAAAPEPKPRKQLFYYESITLEGSSAPVSTTVPYLFSWGEEEISEREKREKELGGYGSGELASKKKRHYMVFPECKDHSDGPPIITENTGIGHGPLRTVLNEEAILDFPRSRTMLSGDVDVIVESVKAPCRNREYGCNETVDCMTSNNHEVTCIYSPCTCPLQDCNYVGPFEQLALHFSSKHWDSGRRFKYNYPLAISLQMDEQFLILQAEEDGVLFLLNKGTETNGNTVMITCIGPTSSKERFVYEIVSCRGKSSLRLKSVAENFPGRMKDFPPLDFILIPFSFLVSSGELNIDICIWNSNVDYS</sequence>
<dbReference type="SUPFAM" id="SSF49599">
    <property type="entry name" value="TRAF domain-like"/>
    <property type="match status" value="1"/>
</dbReference>
<dbReference type="GO" id="GO:0003677">
    <property type="term" value="F:DNA binding"/>
    <property type="evidence" value="ECO:0007669"/>
    <property type="project" value="UniProtKB-UniRule"/>
</dbReference>
<evidence type="ECO:0000256" key="2">
    <source>
        <dbReference type="ARBA" id="ARBA00022771"/>
    </source>
</evidence>
<dbReference type="PANTHER" id="PTHR46632">
    <property type="entry name" value="E3 UBIQUITIN-PROTEIN LIGASE SINA-LIKE 4"/>
    <property type="match status" value="1"/>
</dbReference>
<dbReference type="GO" id="GO:0016567">
    <property type="term" value="P:protein ubiquitination"/>
    <property type="evidence" value="ECO:0007669"/>
    <property type="project" value="UniProtKB-UniPathway"/>
</dbReference>
<keyword evidence="10" id="KW-1185">Reference proteome</keyword>
<dbReference type="SUPFAM" id="SSF47095">
    <property type="entry name" value="HMG-box"/>
    <property type="match status" value="1"/>
</dbReference>
<feature type="domain" description="SIAH-type" evidence="8">
    <location>
        <begin position="218"/>
        <end position="276"/>
    </location>
</feature>
<keyword evidence="5" id="KW-0539">Nucleus</keyword>
<protein>
    <submittedName>
        <fullName evidence="9">Seven-in-absentia protein</fullName>
    </submittedName>
</protein>
<dbReference type="CDD" id="cd00084">
    <property type="entry name" value="HMG-box_SF"/>
    <property type="match status" value="1"/>
</dbReference>
<dbReference type="GO" id="GO:0008270">
    <property type="term" value="F:zinc ion binding"/>
    <property type="evidence" value="ECO:0007669"/>
    <property type="project" value="UniProtKB-KW"/>
</dbReference>
<organism evidence="9 10">
    <name type="scientific">Vigna unguiculata</name>
    <name type="common">Cowpea</name>
    <dbReference type="NCBI Taxonomy" id="3917"/>
    <lineage>
        <taxon>Eukaryota</taxon>
        <taxon>Viridiplantae</taxon>
        <taxon>Streptophyta</taxon>
        <taxon>Embryophyta</taxon>
        <taxon>Tracheophyta</taxon>
        <taxon>Spermatophyta</taxon>
        <taxon>Magnoliopsida</taxon>
        <taxon>eudicotyledons</taxon>
        <taxon>Gunneridae</taxon>
        <taxon>Pentapetalae</taxon>
        <taxon>rosids</taxon>
        <taxon>fabids</taxon>
        <taxon>Fabales</taxon>
        <taxon>Fabaceae</taxon>
        <taxon>Papilionoideae</taxon>
        <taxon>50 kb inversion clade</taxon>
        <taxon>NPAAA clade</taxon>
        <taxon>indigoferoid/millettioid clade</taxon>
        <taxon>Phaseoleae</taxon>
        <taxon>Vigna</taxon>
    </lineage>
</organism>